<dbReference type="PANTHER" id="PTHR12137">
    <property type="entry name" value="CARBOHYDRATE SULFOTRANSFERASE"/>
    <property type="match status" value="1"/>
</dbReference>
<accession>A0A8B7PBU8</accession>
<keyword evidence="7" id="KW-0472">Membrane</keyword>
<evidence type="ECO:0000256" key="4">
    <source>
        <dbReference type="ARBA" id="ARBA00022692"/>
    </source>
</evidence>
<dbReference type="RefSeq" id="XP_018022696.1">
    <property type="nucleotide sequence ID" value="XM_018167207.2"/>
</dbReference>
<evidence type="ECO:0000256" key="9">
    <source>
        <dbReference type="RuleBase" id="RU364020"/>
    </source>
</evidence>
<evidence type="ECO:0000256" key="6">
    <source>
        <dbReference type="ARBA" id="ARBA00023034"/>
    </source>
</evidence>
<keyword evidence="10" id="KW-1185">Reference proteome</keyword>
<dbReference type="PANTHER" id="PTHR12137:SF54">
    <property type="entry name" value="CARBOHYDRATE SULFOTRANSFERASE"/>
    <property type="match status" value="1"/>
</dbReference>
<sequence>MDAFRSFDRHWRPYFLNCGACDLNYEYIVKMETWSEDLRYLLPKFNMDEKNEVHENAKNSTDVSYRYIRALPKQLILKLYEIYKIDFEMFDYSLNQYMT</sequence>
<comment type="similarity">
    <text evidence="2 9">Belongs to the sulfotransferase 2 family.</text>
</comment>
<keyword evidence="8 9" id="KW-0325">Glycoprotein</keyword>
<dbReference type="AlphaFoldDB" id="A0A8B7PBU8"/>
<name>A0A8B7PBU8_HYAAZ</name>
<keyword evidence="3 9" id="KW-0808">Transferase</keyword>
<evidence type="ECO:0000256" key="8">
    <source>
        <dbReference type="ARBA" id="ARBA00023180"/>
    </source>
</evidence>
<evidence type="ECO:0000256" key="7">
    <source>
        <dbReference type="ARBA" id="ARBA00023136"/>
    </source>
</evidence>
<gene>
    <name evidence="11" type="primary">LOC108678743</name>
</gene>
<dbReference type="Proteomes" id="UP000694843">
    <property type="component" value="Unplaced"/>
</dbReference>
<keyword evidence="9" id="KW-0119">Carbohydrate metabolism</keyword>
<evidence type="ECO:0000313" key="11">
    <source>
        <dbReference type="RefSeq" id="XP_018022696.1"/>
    </source>
</evidence>
<protein>
    <recommendedName>
        <fullName evidence="9">Carbohydrate sulfotransferase</fullName>
        <ecNumber evidence="9">2.8.2.-</ecNumber>
    </recommendedName>
</protein>
<dbReference type="InterPro" id="IPR018011">
    <property type="entry name" value="Carb_sulfotrans_8-10"/>
</dbReference>
<dbReference type="GO" id="GO:0000139">
    <property type="term" value="C:Golgi membrane"/>
    <property type="evidence" value="ECO:0007669"/>
    <property type="project" value="UniProtKB-SubCell"/>
</dbReference>
<organism evidence="10 11">
    <name type="scientific">Hyalella azteca</name>
    <name type="common">Amphipod</name>
    <dbReference type="NCBI Taxonomy" id="294128"/>
    <lineage>
        <taxon>Eukaryota</taxon>
        <taxon>Metazoa</taxon>
        <taxon>Ecdysozoa</taxon>
        <taxon>Arthropoda</taxon>
        <taxon>Crustacea</taxon>
        <taxon>Multicrustacea</taxon>
        <taxon>Malacostraca</taxon>
        <taxon>Eumalacostraca</taxon>
        <taxon>Peracarida</taxon>
        <taxon>Amphipoda</taxon>
        <taxon>Senticaudata</taxon>
        <taxon>Talitrida</taxon>
        <taxon>Talitroidea</taxon>
        <taxon>Hyalellidae</taxon>
        <taxon>Hyalella</taxon>
    </lineage>
</organism>
<dbReference type="EC" id="2.8.2.-" evidence="9"/>
<reference evidence="11" key="1">
    <citation type="submission" date="2025-08" db="UniProtKB">
        <authorList>
            <consortium name="RefSeq"/>
        </authorList>
    </citation>
    <scope>IDENTIFICATION</scope>
    <source>
        <tissue evidence="11">Whole organism</tissue>
    </source>
</reference>
<dbReference type="GO" id="GO:0016051">
    <property type="term" value="P:carbohydrate biosynthetic process"/>
    <property type="evidence" value="ECO:0007669"/>
    <property type="project" value="InterPro"/>
</dbReference>
<comment type="subcellular location">
    <subcellularLocation>
        <location evidence="1 9">Golgi apparatus membrane</location>
        <topology evidence="1 9">Single-pass type II membrane protein</topology>
    </subcellularLocation>
</comment>
<keyword evidence="4" id="KW-0812">Transmembrane</keyword>
<dbReference type="OrthoDB" id="2019940at2759"/>
<dbReference type="GeneID" id="108678743"/>
<keyword evidence="6 9" id="KW-0333">Golgi apparatus</keyword>
<evidence type="ECO:0000313" key="10">
    <source>
        <dbReference type="Proteomes" id="UP000694843"/>
    </source>
</evidence>
<evidence type="ECO:0000256" key="5">
    <source>
        <dbReference type="ARBA" id="ARBA00022989"/>
    </source>
</evidence>
<dbReference type="KEGG" id="hazt:108678743"/>
<dbReference type="InterPro" id="IPR005331">
    <property type="entry name" value="Sulfotransferase"/>
</dbReference>
<evidence type="ECO:0000256" key="3">
    <source>
        <dbReference type="ARBA" id="ARBA00022679"/>
    </source>
</evidence>
<evidence type="ECO:0000256" key="1">
    <source>
        <dbReference type="ARBA" id="ARBA00004323"/>
    </source>
</evidence>
<keyword evidence="5" id="KW-1133">Transmembrane helix</keyword>
<keyword evidence="9" id="KW-0735">Signal-anchor</keyword>
<dbReference type="Pfam" id="PF03567">
    <property type="entry name" value="Sulfotransfer_2"/>
    <property type="match status" value="1"/>
</dbReference>
<evidence type="ECO:0000256" key="2">
    <source>
        <dbReference type="ARBA" id="ARBA00006339"/>
    </source>
</evidence>
<proteinExistence type="inferred from homology"/>
<dbReference type="GO" id="GO:0008146">
    <property type="term" value="F:sulfotransferase activity"/>
    <property type="evidence" value="ECO:0007669"/>
    <property type="project" value="InterPro"/>
</dbReference>